<proteinExistence type="predicted"/>
<dbReference type="InterPro" id="IPR040198">
    <property type="entry name" value="Fido_containing"/>
</dbReference>
<evidence type="ECO:0000259" key="3">
    <source>
        <dbReference type="PROSITE" id="PS51459"/>
    </source>
</evidence>
<dbReference type="AlphaFoldDB" id="A0A560CX17"/>
<dbReference type="GO" id="GO:0005524">
    <property type="term" value="F:ATP binding"/>
    <property type="evidence" value="ECO:0007669"/>
    <property type="project" value="UniProtKB-KW"/>
</dbReference>
<feature type="binding site" evidence="2">
    <location>
        <position position="255"/>
    </location>
    <ligand>
        <name>ATP</name>
        <dbReference type="ChEBI" id="CHEBI:30616"/>
    </ligand>
</feature>
<dbReference type="PANTHER" id="PTHR13504">
    <property type="entry name" value="FIDO DOMAIN-CONTAINING PROTEIN DDB_G0283145"/>
    <property type="match status" value="1"/>
</dbReference>
<feature type="domain" description="Fido" evidence="3">
    <location>
        <begin position="113"/>
        <end position="269"/>
    </location>
</feature>
<dbReference type="PROSITE" id="PS51459">
    <property type="entry name" value="FIDO"/>
    <property type="match status" value="1"/>
</dbReference>
<keyword evidence="2" id="KW-0547">Nucleotide-binding</keyword>
<dbReference type="Proteomes" id="UP000319949">
    <property type="component" value="Unassembled WGS sequence"/>
</dbReference>
<feature type="active site" evidence="1">
    <location>
        <position position="206"/>
    </location>
</feature>
<evidence type="ECO:0000256" key="2">
    <source>
        <dbReference type="PIRSR" id="PIRSR640198-2"/>
    </source>
</evidence>
<dbReference type="InterPro" id="IPR003812">
    <property type="entry name" value="Fido"/>
</dbReference>
<organism evidence="4 5">
    <name type="scientific">Bradyrhizobium stylosanthis</name>
    <dbReference type="NCBI Taxonomy" id="1803665"/>
    <lineage>
        <taxon>Bacteria</taxon>
        <taxon>Pseudomonadati</taxon>
        <taxon>Pseudomonadota</taxon>
        <taxon>Alphaproteobacteria</taxon>
        <taxon>Hyphomicrobiales</taxon>
        <taxon>Nitrobacteraceae</taxon>
        <taxon>Bradyrhizobium</taxon>
    </lineage>
</organism>
<feature type="binding site" evidence="2">
    <location>
        <begin position="247"/>
        <end position="248"/>
    </location>
    <ligand>
        <name>ATP</name>
        <dbReference type="ChEBI" id="CHEBI:30616"/>
    </ligand>
</feature>
<sequence length="375" mass="42362">MPRNWEESTWPQFTYDAGALEPLEAEFLLRSGEFIGAFKHVRPDDQENLRIELISEEALKTSEIEGEILNRDSVQSSLRHQFGLGDEQAGVPPAERGIAQMMVDLYLNFSGSLTDETMFGWHGMLMSGDRTIKTIGAYRTHPEPMQVVSGAIGRRKVHFEAPPSDRMAAEMGAFIKWFNDSGPDGTHPLPTITRSALAHLYFVSVHPFEDGNGRIARALAEKSLAQNLGQPTLIALAYTIERKRKAYYEALERNNKNMEITDWLLYFGGTILEAQENTNKRVDFYIAKTKFYERLRGQFNDRQEKVIGRMFKEGIDGFKGGLSAENYITITKAPRATTTRDLQDLVAKGALTRTGELRHTRYHLNLSDPTAPVRS</sequence>
<feature type="binding site" evidence="2">
    <location>
        <begin position="210"/>
        <end position="217"/>
    </location>
    <ligand>
        <name>ATP</name>
        <dbReference type="ChEBI" id="CHEBI:30616"/>
    </ligand>
</feature>
<dbReference type="Gene3D" id="1.10.10.10">
    <property type="entry name" value="Winged helix-like DNA-binding domain superfamily/Winged helix DNA-binding domain"/>
    <property type="match status" value="1"/>
</dbReference>
<name>A0A560CX17_9BRAD</name>
<dbReference type="Gene3D" id="1.10.3290.10">
    <property type="entry name" value="Fido-like domain"/>
    <property type="match status" value="1"/>
</dbReference>
<dbReference type="PANTHER" id="PTHR13504:SF33">
    <property type="entry name" value="FIC FAMILY PROTEIN"/>
    <property type="match status" value="1"/>
</dbReference>
<evidence type="ECO:0000313" key="4">
    <source>
        <dbReference type="EMBL" id="TWA89395.1"/>
    </source>
</evidence>
<keyword evidence="5" id="KW-1185">Reference proteome</keyword>
<dbReference type="InterPro" id="IPR036388">
    <property type="entry name" value="WH-like_DNA-bd_sf"/>
</dbReference>
<dbReference type="InterPro" id="IPR025230">
    <property type="entry name" value="DUF4172"/>
</dbReference>
<comment type="caution">
    <text evidence="4">The sequence shown here is derived from an EMBL/GenBank/DDBJ whole genome shotgun (WGS) entry which is preliminary data.</text>
</comment>
<evidence type="ECO:0000313" key="5">
    <source>
        <dbReference type="Proteomes" id="UP000319949"/>
    </source>
</evidence>
<dbReference type="Pfam" id="PF02661">
    <property type="entry name" value="Fic"/>
    <property type="match status" value="1"/>
</dbReference>
<evidence type="ECO:0000256" key="1">
    <source>
        <dbReference type="PIRSR" id="PIRSR640198-1"/>
    </source>
</evidence>
<keyword evidence="2" id="KW-0067">ATP-binding</keyword>
<dbReference type="InterPro" id="IPR036597">
    <property type="entry name" value="Fido-like_dom_sf"/>
</dbReference>
<dbReference type="SUPFAM" id="SSF140931">
    <property type="entry name" value="Fic-like"/>
    <property type="match status" value="1"/>
</dbReference>
<gene>
    <name evidence="4" type="ORF">FBZ96_1209</name>
</gene>
<dbReference type="OrthoDB" id="9813719at2"/>
<accession>A0A560CX17</accession>
<reference evidence="4 5" key="1">
    <citation type="submission" date="2019-06" db="EMBL/GenBank/DDBJ databases">
        <title>Genomic Encyclopedia of Type Strains, Phase IV (KMG-V): Genome sequencing to study the core and pangenomes of soil and plant-associated prokaryotes.</title>
        <authorList>
            <person name="Whitman W."/>
        </authorList>
    </citation>
    <scope>NUCLEOTIDE SEQUENCE [LARGE SCALE GENOMIC DNA]</scope>
    <source>
        <strain evidence="4 5">BR 510</strain>
    </source>
</reference>
<dbReference type="Pfam" id="PF13776">
    <property type="entry name" value="DUF4172"/>
    <property type="match status" value="1"/>
</dbReference>
<dbReference type="EMBL" id="VITK01000020">
    <property type="protein sequence ID" value="TWA89395.1"/>
    <property type="molecule type" value="Genomic_DNA"/>
</dbReference>
<dbReference type="RefSeq" id="WP_145670232.1">
    <property type="nucleotide sequence ID" value="NZ_VITK01000020.1"/>
</dbReference>
<protein>
    <submittedName>
        <fullName evidence="4">Fic family protein</fullName>
    </submittedName>
</protein>